<evidence type="ECO:0000256" key="3">
    <source>
        <dbReference type="ARBA" id="ARBA00012922"/>
    </source>
</evidence>
<gene>
    <name evidence="9" type="ORF">B0F90DRAFT_1819323</name>
</gene>
<keyword evidence="10" id="KW-1185">Reference proteome</keyword>
<name>A0AAD4M0V3_9AGAM</name>
<dbReference type="SUPFAM" id="SSF75304">
    <property type="entry name" value="Amidase signature (AS) enzymes"/>
    <property type="match status" value="1"/>
</dbReference>
<dbReference type="PROSITE" id="PS00571">
    <property type="entry name" value="AMIDASES"/>
    <property type="match status" value="1"/>
</dbReference>
<evidence type="ECO:0000259" key="8">
    <source>
        <dbReference type="Pfam" id="PF01425"/>
    </source>
</evidence>
<dbReference type="FunFam" id="3.90.1300.10:FF:000003">
    <property type="entry name" value="Amidase signature enzyme"/>
    <property type="match status" value="1"/>
</dbReference>
<reference evidence="9" key="1">
    <citation type="journal article" date="2022" name="New Phytol.">
        <title>Evolutionary transition to the ectomycorrhizal habit in the genomes of a hyperdiverse lineage of mushroom-forming fungi.</title>
        <authorList>
            <person name="Looney B."/>
            <person name="Miyauchi S."/>
            <person name="Morin E."/>
            <person name="Drula E."/>
            <person name="Courty P.E."/>
            <person name="Kohler A."/>
            <person name="Kuo A."/>
            <person name="LaButti K."/>
            <person name="Pangilinan J."/>
            <person name="Lipzen A."/>
            <person name="Riley R."/>
            <person name="Andreopoulos W."/>
            <person name="He G."/>
            <person name="Johnson J."/>
            <person name="Nolan M."/>
            <person name="Tritt A."/>
            <person name="Barry K.W."/>
            <person name="Grigoriev I.V."/>
            <person name="Nagy L.G."/>
            <person name="Hibbett D."/>
            <person name="Henrissat B."/>
            <person name="Matheny P.B."/>
            <person name="Labbe J."/>
            <person name="Martin F.M."/>
        </authorList>
    </citation>
    <scope>NUCLEOTIDE SEQUENCE</scope>
    <source>
        <strain evidence="9">BPL690</strain>
    </source>
</reference>
<feature type="active site" description="Acyl-ester intermediate" evidence="5">
    <location>
        <position position="218"/>
    </location>
</feature>
<proteinExistence type="inferred from homology"/>
<comment type="catalytic activity">
    <reaction evidence="1">
        <text>a monocarboxylic acid amide + H2O = a monocarboxylate + NH4(+)</text>
        <dbReference type="Rhea" id="RHEA:12020"/>
        <dbReference type="ChEBI" id="CHEBI:15377"/>
        <dbReference type="ChEBI" id="CHEBI:28938"/>
        <dbReference type="ChEBI" id="CHEBI:35757"/>
        <dbReference type="ChEBI" id="CHEBI:83628"/>
        <dbReference type="EC" id="3.5.1.4"/>
    </reaction>
</comment>
<dbReference type="PANTHER" id="PTHR46072:SF11">
    <property type="entry name" value="AMIDASE-RELATED"/>
    <property type="match status" value="1"/>
</dbReference>
<evidence type="ECO:0000256" key="4">
    <source>
        <dbReference type="ARBA" id="ARBA00022801"/>
    </source>
</evidence>
<evidence type="ECO:0000256" key="5">
    <source>
        <dbReference type="PIRSR" id="PIRSR001221-1"/>
    </source>
</evidence>
<keyword evidence="4" id="KW-0378">Hydrolase</keyword>
<evidence type="ECO:0000256" key="6">
    <source>
        <dbReference type="PIRSR" id="PIRSR001221-2"/>
    </source>
</evidence>
<dbReference type="GO" id="GO:0004040">
    <property type="term" value="F:amidase activity"/>
    <property type="evidence" value="ECO:0007669"/>
    <property type="project" value="UniProtKB-EC"/>
</dbReference>
<dbReference type="InterPro" id="IPR036928">
    <property type="entry name" value="AS_sf"/>
</dbReference>
<dbReference type="PIRSF" id="PIRSF001221">
    <property type="entry name" value="Amidase_fungi"/>
    <property type="match status" value="1"/>
</dbReference>
<dbReference type="InterPro" id="IPR023631">
    <property type="entry name" value="Amidase_dom"/>
</dbReference>
<dbReference type="InterPro" id="IPR020556">
    <property type="entry name" value="Amidase_CS"/>
</dbReference>
<protein>
    <recommendedName>
        <fullName evidence="3">amidase</fullName>
        <ecNumber evidence="3">3.5.1.4</ecNumber>
    </recommendedName>
</protein>
<organism evidence="9 10">
    <name type="scientific">Multifurca ochricompacta</name>
    <dbReference type="NCBI Taxonomy" id="376703"/>
    <lineage>
        <taxon>Eukaryota</taxon>
        <taxon>Fungi</taxon>
        <taxon>Dikarya</taxon>
        <taxon>Basidiomycota</taxon>
        <taxon>Agaricomycotina</taxon>
        <taxon>Agaricomycetes</taxon>
        <taxon>Russulales</taxon>
        <taxon>Russulaceae</taxon>
        <taxon>Multifurca</taxon>
    </lineage>
</organism>
<dbReference type="Proteomes" id="UP001203297">
    <property type="component" value="Unassembled WGS sequence"/>
</dbReference>
<dbReference type="AlphaFoldDB" id="A0AAD4M0V3"/>
<feature type="binding site" evidence="6">
    <location>
        <position position="168"/>
    </location>
    <ligand>
        <name>substrate</name>
    </ligand>
</feature>
<dbReference type="PANTHER" id="PTHR46072">
    <property type="entry name" value="AMIDASE-RELATED-RELATED"/>
    <property type="match status" value="1"/>
</dbReference>
<feature type="binding site" evidence="6">
    <location>
        <begin position="215"/>
        <end position="218"/>
    </location>
    <ligand>
        <name>substrate</name>
    </ligand>
</feature>
<evidence type="ECO:0000256" key="7">
    <source>
        <dbReference type="SAM" id="MobiDB-lite"/>
    </source>
</evidence>
<feature type="binding site" evidence="6">
    <location>
        <position position="194"/>
    </location>
    <ligand>
        <name>substrate</name>
    </ligand>
</feature>
<accession>A0AAD4M0V3</accession>
<evidence type="ECO:0000256" key="1">
    <source>
        <dbReference type="ARBA" id="ARBA00001311"/>
    </source>
</evidence>
<evidence type="ECO:0000313" key="10">
    <source>
        <dbReference type="Proteomes" id="UP001203297"/>
    </source>
</evidence>
<feature type="active site" description="Charge relay system" evidence="5">
    <location>
        <position position="194"/>
    </location>
</feature>
<dbReference type="EC" id="3.5.1.4" evidence="3"/>
<comment type="caution">
    <text evidence="9">The sequence shown here is derived from an EMBL/GenBank/DDBJ whole genome shotgun (WGS) entry which is preliminary data.</text>
</comment>
<feature type="active site" description="Charge relay system" evidence="5">
    <location>
        <position position="119"/>
    </location>
</feature>
<dbReference type="Gene3D" id="3.90.1300.10">
    <property type="entry name" value="Amidase signature (AS) domain"/>
    <property type="match status" value="1"/>
</dbReference>
<dbReference type="EMBL" id="WTXG01000037">
    <property type="protein sequence ID" value="KAI0297448.1"/>
    <property type="molecule type" value="Genomic_DNA"/>
</dbReference>
<dbReference type="Pfam" id="PF01425">
    <property type="entry name" value="Amidase"/>
    <property type="match status" value="1"/>
</dbReference>
<evidence type="ECO:0000313" key="9">
    <source>
        <dbReference type="EMBL" id="KAI0297448.1"/>
    </source>
</evidence>
<evidence type="ECO:0000256" key="2">
    <source>
        <dbReference type="ARBA" id="ARBA00009199"/>
    </source>
</evidence>
<feature type="domain" description="Amidase" evidence="8">
    <location>
        <begin position="63"/>
        <end position="370"/>
    </location>
</feature>
<feature type="region of interest" description="Disordered" evidence="7">
    <location>
        <begin position="571"/>
        <end position="590"/>
    </location>
</feature>
<sequence length="590" mass="63304">MWPLTSISAQQASREAIESKRACRAEALKHAPEFSSEVHQKYLDATATQIVENIEARLWTASDVLEAYLARAVQAQQATNCFTEVFFDLAREDARKLDAEFAKTGRLKGTLHGVPISVKDQFDVKGFDSAVGYTQWADRPAQKDAAVVTMLRKAGAVIIAKTNIPQTLLAFESANPLWGRTLNPWSVAHTAGGSSGGEGAVIATDGAALGVGSDVGGSIRIPSGYCGIYALKPGQIRVSYEGTSSKRIAADGPNPGFEAVRAVAGPMGRSVADLERMARILFGERESVEGYYPAPVPYRDVTLPEKLRFGYYLNDGVVKGSPACHRAVLETVEALRKVGHECVEIDAPDAAQALRLFTGLTSADGYEKLTSPLGPDTRDPALFLVTLGPRLPNFVRAIAGWVLRNFVGDTKFASFLAHSRRKSVFQYYGLVADKLAFELRTRTALWSGGHRRRRTSAVPAVPHGGCDRLAPLACSTLLYNIVDSPVGVIPVTRVDATRDGLSEEWRAAPGNGSKILEGEIYGRGSKAGAYDARAMDGLPVGVQIIGQAWGDERLLAIMHIVDAALGPRGFGPGSWTPSRQNGRAKGGKGQ</sequence>
<comment type="similarity">
    <text evidence="2">Belongs to the amidase family.</text>
</comment>